<dbReference type="GO" id="GO:0003676">
    <property type="term" value="F:nucleic acid binding"/>
    <property type="evidence" value="ECO:0007669"/>
    <property type="project" value="InterPro"/>
</dbReference>
<dbReference type="SMART" id="SM00487">
    <property type="entry name" value="DEXDc"/>
    <property type="match status" value="1"/>
</dbReference>
<dbReference type="InterPro" id="IPR014001">
    <property type="entry name" value="Helicase_ATP-bd"/>
</dbReference>
<dbReference type="EMBL" id="ML179085">
    <property type="protein sequence ID" value="THV01767.1"/>
    <property type="molecule type" value="Genomic_DNA"/>
</dbReference>
<dbReference type="OrthoDB" id="3260945at2759"/>
<dbReference type="InterPro" id="IPR027417">
    <property type="entry name" value="P-loop_NTPase"/>
</dbReference>
<dbReference type="InterPro" id="IPR011545">
    <property type="entry name" value="DEAD/DEAH_box_helicase_dom"/>
</dbReference>
<organism evidence="2 3">
    <name type="scientific">Dendrothele bispora (strain CBS 962.96)</name>
    <dbReference type="NCBI Taxonomy" id="1314807"/>
    <lineage>
        <taxon>Eukaryota</taxon>
        <taxon>Fungi</taxon>
        <taxon>Dikarya</taxon>
        <taxon>Basidiomycota</taxon>
        <taxon>Agaricomycotina</taxon>
        <taxon>Agaricomycetes</taxon>
        <taxon>Agaricomycetidae</taxon>
        <taxon>Agaricales</taxon>
        <taxon>Agaricales incertae sedis</taxon>
        <taxon>Dendrothele</taxon>
    </lineage>
</organism>
<dbReference type="Proteomes" id="UP000297245">
    <property type="component" value="Unassembled WGS sequence"/>
</dbReference>
<proteinExistence type="predicted"/>
<keyword evidence="3" id="KW-1185">Reference proteome</keyword>
<gene>
    <name evidence="2" type="ORF">K435DRAFT_817995</name>
</gene>
<name>A0A4S8MGK3_DENBC</name>
<dbReference type="GO" id="GO:0005524">
    <property type="term" value="F:ATP binding"/>
    <property type="evidence" value="ECO:0007669"/>
    <property type="project" value="InterPro"/>
</dbReference>
<sequence length="289" mass="32517">MALNLKWTEPNSAETLKTTGEGKSALFIVPILVHLELSSNPTSYPSFKVQRDPVVMVITPTKGLATSIIHEATAFGIQGLSYCHETISKYRIKKIDLESLICECKSWNLICIDPEHLSEPKWRHIIQHKTYCSNLILFLVDEAHLVRAWGTSGFRPSFESIGAFVKGCLPDSVSIAATTATCAPGDATHALGRKAIIHVNTIPEAYAIYEFLWDHIPPQYNRLRRMRMYHSTCPDEYNHKTFDLIDSDPFLQVVIGTPSIQQGINRQQPLDSIAFRFPDTLDDFWQGTG</sequence>
<dbReference type="Pfam" id="PF00270">
    <property type="entry name" value="DEAD"/>
    <property type="match status" value="1"/>
</dbReference>
<dbReference type="AlphaFoldDB" id="A0A4S8MGK3"/>
<dbReference type="Gene3D" id="3.40.50.300">
    <property type="entry name" value="P-loop containing nucleotide triphosphate hydrolases"/>
    <property type="match status" value="1"/>
</dbReference>
<evidence type="ECO:0000259" key="1">
    <source>
        <dbReference type="SMART" id="SM00487"/>
    </source>
</evidence>
<reference evidence="2 3" key="1">
    <citation type="journal article" date="2019" name="Nat. Ecol. Evol.">
        <title>Megaphylogeny resolves global patterns of mushroom evolution.</title>
        <authorList>
            <person name="Varga T."/>
            <person name="Krizsan K."/>
            <person name="Foldi C."/>
            <person name="Dima B."/>
            <person name="Sanchez-Garcia M."/>
            <person name="Sanchez-Ramirez S."/>
            <person name="Szollosi G.J."/>
            <person name="Szarkandi J.G."/>
            <person name="Papp V."/>
            <person name="Albert L."/>
            <person name="Andreopoulos W."/>
            <person name="Angelini C."/>
            <person name="Antonin V."/>
            <person name="Barry K.W."/>
            <person name="Bougher N.L."/>
            <person name="Buchanan P."/>
            <person name="Buyck B."/>
            <person name="Bense V."/>
            <person name="Catcheside P."/>
            <person name="Chovatia M."/>
            <person name="Cooper J."/>
            <person name="Damon W."/>
            <person name="Desjardin D."/>
            <person name="Finy P."/>
            <person name="Geml J."/>
            <person name="Haridas S."/>
            <person name="Hughes K."/>
            <person name="Justo A."/>
            <person name="Karasinski D."/>
            <person name="Kautmanova I."/>
            <person name="Kiss B."/>
            <person name="Kocsube S."/>
            <person name="Kotiranta H."/>
            <person name="LaButti K.M."/>
            <person name="Lechner B.E."/>
            <person name="Liimatainen K."/>
            <person name="Lipzen A."/>
            <person name="Lukacs Z."/>
            <person name="Mihaltcheva S."/>
            <person name="Morgado L.N."/>
            <person name="Niskanen T."/>
            <person name="Noordeloos M.E."/>
            <person name="Ohm R.A."/>
            <person name="Ortiz-Santana B."/>
            <person name="Ovrebo C."/>
            <person name="Racz N."/>
            <person name="Riley R."/>
            <person name="Savchenko A."/>
            <person name="Shiryaev A."/>
            <person name="Soop K."/>
            <person name="Spirin V."/>
            <person name="Szebenyi C."/>
            <person name="Tomsovsky M."/>
            <person name="Tulloss R.E."/>
            <person name="Uehling J."/>
            <person name="Grigoriev I.V."/>
            <person name="Vagvolgyi C."/>
            <person name="Papp T."/>
            <person name="Martin F.M."/>
            <person name="Miettinen O."/>
            <person name="Hibbett D.S."/>
            <person name="Nagy L.G."/>
        </authorList>
    </citation>
    <scope>NUCLEOTIDE SEQUENCE [LARGE SCALE GENOMIC DNA]</scope>
    <source>
        <strain evidence="2 3">CBS 962.96</strain>
    </source>
</reference>
<dbReference type="SUPFAM" id="SSF52540">
    <property type="entry name" value="P-loop containing nucleoside triphosphate hydrolases"/>
    <property type="match status" value="1"/>
</dbReference>
<protein>
    <recommendedName>
        <fullName evidence="1">Helicase ATP-binding domain-containing protein</fullName>
    </recommendedName>
</protein>
<evidence type="ECO:0000313" key="3">
    <source>
        <dbReference type="Proteomes" id="UP000297245"/>
    </source>
</evidence>
<evidence type="ECO:0000313" key="2">
    <source>
        <dbReference type="EMBL" id="THV01767.1"/>
    </source>
</evidence>
<accession>A0A4S8MGK3</accession>
<feature type="domain" description="Helicase ATP-binding" evidence="1">
    <location>
        <begin position="3"/>
        <end position="209"/>
    </location>
</feature>